<dbReference type="KEGG" id="ttt:THITE_113492"/>
<dbReference type="OrthoDB" id="4580487at2759"/>
<protein>
    <submittedName>
        <fullName evidence="2">Uncharacterized protein</fullName>
    </submittedName>
</protein>
<accession>G2R9S2</accession>
<feature type="region of interest" description="Disordered" evidence="1">
    <location>
        <begin position="92"/>
        <end position="140"/>
    </location>
</feature>
<feature type="region of interest" description="Disordered" evidence="1">
    <location>
        <begin position="155"/>
        <end position="193"/>
    </location>
</feature>
<reference evidence="2 3" key="1">
    <citation type="journal article" date="2011" name="Nat. Biotechnol.">
        <title>Comparative genomic analysis of the thermophilic biomass-degrading fungi Myceliophthora thermophila and Thielavia terrestris.</title>
        <authorList>
            <person name="Berka R.M."/>
            <person name="Grigoriev I.V."/>
            <person name="Otillar R."/>
            <person name="Salamov A."/>
            <person name="Grimwood J."/>
            <person name="Reid I."/>
            <person name="Ishmael N."/>
            <person name="John T."/>
            <person name="Darmond C."/>
            <person name="Moisan M.-C."/>
            <person name="Henrissat B."/>
            <person name="Coutinho P.M."/>
            <person name="Lombard V."/>
            <person name="Natvig D.O."/>
            <person name="Lindquist E."/>
            <person name="Schmutz J."/>
            <person name="Lucas S."/>
            <person name="Harris P."/>
            <person name="Powlowski J."/>
            <person name="Bellemare A."/>
            <person name="Taylor D."/>
            <person name="Butler G."/>
            <person name="de Vries R.P."/>
            <person name="Allijn I.E."/>
            <person name="van den Brink J."/>
            <person name="Ushinsky S."/>
            <person name="Storms R."/>
            <person name="Powell A.J."/>
            <person name="Paulsen I.T."/>
            <person name="Elbourne L.D.H."/>
            <person name="Baker S.E."/>
            <person name="Magnuson J."/>
            <person name="LaBoissiere S."/>
            <person name="Clutterbuck A.J."/>
            <person name="Martinez D."/>
            <person name="Wogulis M."/>
            <person name="de Leon A.L."/>
            <person name="Rey M.W."/>
            <person name="Tsang A."/>
        </authorList>
    </citation>
    <scope>NUCLEOTIDE SEQUENCE [LARGE SCALE GENOMIC DNA]</scope>
    <source>
        <strain evidence="3">ATCC 38088 / NRRL 8126</strain>
    </source>
</reference>
<dbReference type="STRING" id="578455.G2R9S2"/>
<evidence type="ECO:0000256" key="1">
    <source>
        <dbReference type="SAM" id="MobiDB-lite"/>
    </source>
</evidence>
<dbReference type="HOGENOM" id="CLU_866492_0_0_1"/>
<sequence>MALSPWHKLDVLLIVSSPLRGGGNECERPSKVRRRCFLTADLRGCRAQFPPHFLYAPQVRATQPAPQVPAATESSTCAGCRVMEPDGAEARKRLWGGKPPQPPPGLPGNGDSIAPLMHTGPALPPRRASGGGPAAPAPAVSALRKRHSELELGEHFAGGSMPDEPTAKRQKAETAAGTTGPSVIEIKDSDDEEDDSLVSDMEEWDALLNAAQLPPPGTHAALSRPTTGTSPPVDHLGRPLSEATLAVAREYWDCQRKLDSCPLDEQRAPGTALPIDLLLQLAWHRRAYTKLVLGVDKLEPGTRTYEPPHCGDLCIAKRSAG</sequence>
<dbReference type="eggNOG" id="KOG0987">
    <property type="taxonomic scope" value="Eukaryota"/>
</dbReference>
<keyword evidence="3" id="KW-1185">Reference proteome</keyword>
<dbReference type="GeneID" id="11520309"/>
<dbReference type="EMBL" id="CP003012">
    <property type="protein sequence ID" value="AEO68760.1"/>
    <property type="molecule type" value="Genomic_DNA"/>
</dbReference>
<dbReference type="RefSeq" id="XP_003655096.1">
    <property type="nucleotide sequence ID" value="XM_003655048.1"/>
</dbReference>
<evidence type="ECO:0000313" key="3">
    <source>
        <dbReference type="Proteomes" id="UP000008181"/>
    </source>
</evidence>
<dbReference type="Proteomes" id="UP000008181">
    <property type="component" value="Chromosome 4"/>
</dbReference>
<organism evidence="2 3">
    <name type="scientific">Thermothielavioides terrestris (strain ATCC 38088 / NRRL 8126)</name>
    <name type="common">Thielavia terrestris</name>
    <dbReference type="NCBI Taxonomy" id="578455"/>
    <lineage>
        <taxon>Eukaryota</taxon>
        <taxon>Fungi</taxon>
        <taxon>Dikarya</taxon>
        <taxon>Ascomycota</taxon>
        <taxon>Pezizomycotina</taxon>
        <taxon>Sordariomycetes</taxon>
        <taxon>Sordariomycetidae</taxon>
        <taxon>Sordariales</taxon>
        <taxon>Chaetomiaceae</taxon>
        <taxon>Thermothielavioides</taxon>
        <taxon>Thermothielavioides terrestris</taxon>
    </lineage>
</organism>
<gene>
    <name evidence="2" type="ORF">THITE_113492</name>
</gene>
<proteinExistence type="predicted"/>
<dbReference type="AlphaFoldDB" id="G2R9S2"/>
<name>G2R9S2_THETT</name>
<evidence type="ECO:0000313" key="2">
    <source>
        <dbReference type="EMBL" id="AEO68760.1"/>
    </source>
</evidence>